<feature type="domain" description="Killer toxin Kp4" evidence="2">
    <location>
        <begin position="77"/>
        <end position="187"/>
    </location>
</feature>
<dbReference type="InterPro" id="IPR015131">
    <property type="entry name" value="Killer_tox_Kp4"/>
</dbReference>
<evidence type="ECO:0000313" key="3">
    <source>
        <dbReference type="EMBL" id="KAF2871540.1"/>
    </source>
</evidence>
<keyword evidence="1" id="KW-0732">Signal</keyword>
<reference evidence="3 4" key="1">
    <citation type="submission" date="2020-01" db="EMBL/GenBank/DDBJ databases">
        <authorList>
            <consortium name="DOE Joint Genome Institute"/>
            <person name="Haridas S."/>
            <person name="Albert R."/>
            <person name="Binder M."/>
            <person name="Bloem J."/>
            <person name="Labutti K."/>
            <person name="Salamov A."/>
            <person name="Andreopoulos B."/>
            <person name="Baker S.E."/>
            <person name="Barry K."/>
            <person name="Bills G."/>
            <person name="Bluhm B.H."/>
            <person name="Cannon C."/>
            <person name="Castanera R."/>
            <person name="Culley D.E."/>
            <person name="Daum C."/>
            <person name="Ezra D."/>
            <person name="Gonzalez J.B."/>
            <person name="Henrissat B."/>
            <person name="Kuo A."/>
            <person name="Liang C."/>
            <person name="Lipzen A."/>
            <person name="Lutzoni F."/>
            <person name="Magnuson J."/>
            <person name="Mondo S."/>
            <person name="Nolan M."/>
            <person name="Ohm R."/>
            <person name="Pangilinan J."/>
            <person name="Park H.-J.H."/>
            <person name="Ramirez L."/>
            <person name="Alfaro M."/>
            <person name="Sun H."/>
            <person name="Tritt A."/>
            <person name="Yoshinaga Y."/>
            <person name="Zwiers L.-H.L."/>
            <person name="Turgeon B.G."/>
            <person name="Goodwin S.B."/>
            <person name="Spatafora J.W."/>
            <person name="Crous P.W."/>
            <person name="Grigoriev I.V."/>
        </authorList>
    </citation>
    <scope>NUCLEOTIDE SEQUENCE [LARGE SCALE GENOMIC DNA]</scope>
    <source>
        <strain evidence="3 4">CBS 611.86</strain>
    </source>
</reference>
<name>A0A7C8M5W4_9PLEO</name>
<dbReference type="SUPFAM" id="SSF55221">
    <property type="entry name" value="Yeast killer toxins"/>
    <property type="match status" value="1"/>
</dbReference>
<evidence type="ECO:0000259" key="2">
    <source>
        <dbReference type="Pfam" id="PF09044"/>
    </source>
</evidence>
<sequence>MKVSILATVLAFSSTIWAVALPNPVDNANTNGLTNPNDNAGLLSLDDDMANDNYLPSTYYADDDTAPGTSTVASVLNPSLGINCRGSIMCMSCGGQAELASIALGIPDKGRYVNGEQIACTNHCFGTIHTKWDGLCIFPQFLAKGQEISGASVKHKVKELIKKCDKCGSVPFSGDDIYKGEITINFVRKGCGNRVCKS</sequence>
<dbReference type="AlphaFoldDB" id="A0A7C8M5W4"/>
<gene>
    <name evidence="3" type="ORF">BDV95DRAFT_572245</name>
</gene>
<keyword evidence="4" id="KW-1185">Reference proteome</keyword>
<feature type="chain" id="PRO_5028828326" description="Killer toxin Kp4 domain-containing protein" evidence="1">
    <location>
        <begin position="19"/>
        <end position="198"/>
    </location>
</feature>
<evidence type="ECO:0000313" key="4">
    <source>
        <dbReference type="Proteomes" id="UP000481861"/>
    </source>
</evidence>
<dbReference type="OrthoDB" id="4177994at2759"/>
<dbReference type="EMBL" id="JAADJZ010000011">
    <property type="protein sequence ID" value="KAF2871540.1"/>
    <property type="molecule type" value="Genomic_DNA"/>
</dbReference>
<dbReference type="Proteomes" id="UP000481861">
    <property type="component" value="Unassembled WGS sequence"/>
</dbReference>
<evidence type="ECO:0000256" key="1">
    <source>
        <dbReference type="SAM" id="SignalP"/>
    </source>
</evidence>
<protein>
    <recommendedName>
        <fullName evidence="2">Killer toxin Kp4 domain-containing protein</fullName>
    </recommendedName>
</protein>
<feature type="signal peptide" evidence="1">
    <location>
        <begin position="1"/>
        <end position="18"/>
    </location>
</feature>
<dbReference type="InterPro" id="IPR011329">
    <property type="entry name" value="Killer_tox_Kp4/SMK"/>
</dbReference>
<proteinExistence type="predicted"/>
<comment type="caution">
    <text evidence="3">The sequence shown here is derived from an EMBL/GenBank/DDBJ whole genome shotgun (WGS) entry which is preliminary data.</text>
</comment>
<dbReference type="GO" id="GO:0005576">
    <property type="term" value="C:extracellular region"/>
    <property type="evidence" value="ECO:0007669"/>
    <property type="project" value="InterPro"/>
</dbReference>
<dbReference type="Gene3D" id="3.30.430.10">
    <property type="entry name" value="Killer Toxin P4, subunit A"/>
    <property type="match status" value="1"/>
</dbReference>
<organism evidence="3 4">
    <name type="scientific">Massariosphaeria phaeospora</name>
    <dbReference type="NCBI Taxonomy" id="100035"/>
    <lineage>
        <taxon>Eukaryota</taxon>
        <taxon>Fungi</taxon>
        <taxon>Dikarya</taxon>
        <taxon>Ascomycota</taxon>
        <taxon>Pezizomycotina</taxon>
        <taxon>Dothideomycetes</taxon>
        <taxon>Pleosporomycetidae</taxon>
        <taxon>Pleosporales</taxon>
        <taxon>Pleosporales incertae sedis</taxon>
        <taxon>Massariosphaeria</taxon>
    </lineage>
</organism>
<accession>A0A7C8M5W4</accession>
<dbReference type="Pfam" id="PF09044">
    <property type="entry name" value="Kp4"/>
    <property type="match status" value="1"/>
</dbReference>